<keyword evidence="4" id="KW-1185">Reference proteome</keyword>
<dbReference type="EMBL" id="JAEVLS010000001">
    <property type="protein sequence ID" value="MBM0103466.1"/>
    <property type="molecule type" value="Genomic_DNA"/>
</dbReference>
<evidence type="ECO:0000313" key="3">
    <source>
        <dbReference type="EMBL" id="MBM0103466.1"/>
    </source>
</evidence>
<evidence type="ECO:0000256" key="1">
    <source>
        <dbReference type="ARBA" id="ARBA00008164"/>
    </source>
</evidence>
<accession>A0ABS1WR64</accession>
<comment type="similarity">
    <text evidence="1">Belongs to the band 7/mec-2 family.</text>
</comment>
<sequence length="57" mass="5829">MQAKNGVVVVAGEYAKQFGKVADESSSTLIVPATLSDISSMIAMATSVVKQQNKAAG</sequence>
<protein>
    <recommendedName>
        <fullName evidence="2">STML2-like C-terminal extension domain-containing protein</fullName>
    </recommendedName>
</protein>
<evidence type="ECO:0000259" key="2">
    <source>
        <dbReference type="Pfam" id="PF16200"/>
    </source>
</evidence>
<comment type="caution">
    <text evidence="3">The sequence shown here is derived from an EMBL/GenBank/DDBJ whole genome shotgun (WGS) entry which is preliminary data.</text>
</comment>
<dbReference type="Proteomes" id="UP000661077">
    <property type="component" value="Unassembled WGS sequence"/>
</dbReference>
<evidence type="ECO:0000313" key="4">
    <source>
        <dbReference type="Proteomes" id="UP000661077"/>
    </source>
</evidence>
<proteinExistence type="inferred from homology"/>
<feature type="domain" description="STML2-like C-terminal extension" evidence="2">
    <location>
        <begin position="10"/>
        <end position="54"/>
    </location>
</feature>
<dbReference type="Pfam" id="PF16200">
    <property type="entry name" value="Band_7_C"/>
    <property type="match status" value="1"/>
</dbReference>
<name>A0ABS1WR64_9GAMM</name>
<dbReference type="InterPro" id="IPR032435">
    <property type="entry name" value="STML2-like_C"/>
</dbReference>
<gene>
    <name evidence="3" type="ORF">JM946_01870</name>
</gene>
<organism evidence="3 4">
    <name type="scientific">Steroidobacter gossypii</name>
    <dbReference type="NCBI Taxonomy" id="2805490"/>
    <lineage>
        <taxon>Bacteria</taxon>
        <taxon>Pseudomonadati</taxon>
        <taxon>Pseudomonadota</taxon>
        <taxon>Gammaproteobacteria</taxon>
        <taxon>Steroidobacterales</taxon>
        <taxon>Steroidobacteraceae</taxon>
        <taxon>Steroidobacter</taxon>
    </lineage>
</organism>
<reference evidence="3 4" key="1">
    <citation type="journal article" date="2021" name="Int. J. Syst. Evol. Microbiol.">
        <title>Steroidobacter gossypii sp. nov., isolated from soil of cotton cropping field.</title>
        <authorList>
            <person name="Huang R."/>
            <person name="Yang S."/>
            <person name="Zhen C."/>
            <person name="Liu W."/>
        </authorList>
    </citation>
    <scope>NUCLEOTIDE SEQUENCE [LARGE SCALE GENOMIC DNA]</scope>
    <source>
        <strain evidence="3 4">S1-65</strain>
    </source>
</reference>